<organism evidence="1 2">
    <name type="scientific">Methylophilus glucosoxydans</name>
    <dbReference type="NCBI Taxonomy" id="752553"/>
    <lineage>
        <taxon>Bacteria</taxon>
        <taxon>Pseudomonadati</taxon>
        <taxon>Pseudomonadota</taxon>
        <taxon>Betaproteobacteria</taxon>
        <taxon>Nitrosomonadales</taxon>
        <taxon>Methylophilaceae</taxon>
        <taxon>Methylophilus</taxon>
    </lineage>
</organism>
<accession>A0ABW3GG12</accession>
<dbReference type="InterPro" id="IPR036237">
    <property type="entry name" value="Xyl_isomerase-like_sf"/>
</dbReference>
<dbReference type="NCBIfam" id="NF003818">
    <property type="entry name" value="PRK05409.1"/>
    <property type="match status" value="1"/>
</dbReference>
<dbReference type="RefSeq" id="WP_379074787.1">
    <property type="nucleotide sequence ID" value="NZ_JBHTJW010000002.1"/>
</dbReference>
<dbReference type="SUPFAM" id="SSF51658">
    <property type="entry name" value="Xylose isomerase-like"/>
    <property type="match status" value="1"/>
</dbReference>
<dbReference type="EMBL" id="JBHTJW010000002">
    <property type="protein sequence ID" value="MFD0929313.1"/>
    <property type="molecule type" value="Genomic_DNA"/>
</dbReference>
<protein>
    <submittedName>
        <fullName evidence="1">DUF692 domain-containing protein</fullName>
    </submittedName>
</protein>
<keyword evidence="2" id="KW-1185">Reference proteome</keyword>
<dbReference type="InterPro" id="IPR007801">
    <property type="entry name" value="MbnB/TglH/ChrH"/>
</dbReference>
<proteinExistence type="predicted"/>
<sequence length="292" mass="33152">MALRSEIQGAGLGLKRELIPQLMRQHGEPQLSALQFLEIAPENWLQAGGKYAAELDWFAQRYPMVCHGLCLSLGGPDPLNIAFLKQLKQFLKDFEIPLYTEHLSYCSDLSNGYIYDLLPIPFTHEAVKYVAQRIRQTQDILEQRIAVENTSFYVAAPMSDMDEISFINVVLTEADCDLHLDINNVYVNSVNFQFDPYAFLDQIPAERVVYGHLAGHWQAQPDLLVDTHGEAVIEPVWQLLNHAYRNLAIFPTLLERDSNIPALNEVMLEVKRIAQSQQSQLLTDANMLPEVA</sequence>
<comment type="caution">
    <text evidence="1">The sequence shown here is derived from an EMBL/GenBank/DDBJ whole genome shotgun (WGS) entry which is preliminary data.</text>
</comment>
<dbReference type="PANTHER" id="PTHR42194:SF1">
    <property type="entry name" value="UPF0276 PROTEIN HI_1600"/>
    <property type="match status" value="1"/>
</dbReference>
<evidence type="ECO:0000313" key="1">
    <source>
        <dbReference type="EMBL" id="MFD0929313.1"/>
    </source>
</evidence>
<dbReference type="Gene3D" id="3.20.20.150">
    <property type="entry name" value="Divalent-metal-dependent TIM barrel enzymes"/>
    <property type="match status" value="1"/>
</dbReference>
<reference evidence="2" key="1">
    <citation type="journal article" date="2019" name="Int. J. Syst. Evol. Microbiol.">
        <title>The Global Catalogue of Microorganisms (GCM) 10K type strain sequencing project: providing services to taxonomists for standard genome sequencing and annotation.</title>
        <authorList>
            <consortium name="The Broad Institute Genomics Platform"/>
            <consortium name="The Broad Institute Genome Sequencing Center for Infectious Disease"/>
            <person name="Wu L."/>
            <person name="Ma J."/>
        </authorList>
    </citation>
    <scope>NUCLEOTIDE SEQUENCE [LARGE SCALE GENOMIC DNA]</scope>
    <source>
        <strain evidence="2">CCUG 59685</strain>
    </source>
</reference>
<name>A0ABW3GG12_9PROT</name>
<dbReference type="Pfam" id="PF05114">
    <property type="entry name" value="MbnB_TglH_ChrH"/>
    <property type="match status" value="1"/>
</dbReference>
<evidence type="ECO:0000313" key="2">
    <source>
        <dbReference type="Proteomes" id="UP001597106"/>
    </source>
</evidence>
<dbReference type="PANTHER" id="PTHR42194">
    <property type="entry name" value="UPF0276 PROTEIN HI_1600"/>
    <property type="match status" value="1"/>
</dbReference>
<gene>
    <name evidence="1" type="ORF">ACFQ1T_05920</name>
</gene>
<dbReference type="Proteomes" id="UP001597106">
    <property type="component" value="Unassembled WGS sequence"/>
</dbReference>